<name>A0A2V2WE64_TRYCR</name>
<dbReference type="VEuPathDB" id="TriTrypDB:TcCLB.506725.20"/>
<evidence type="ECO:0000256" key="1">
    <source>
        <dbReference type="SAM" id="Phobius"/>
    </source>
</evidence>
<dbReference type="Gene3D" id="3.40.50.1820">
    <property type="entry name" value="alpha/beta hydrolase"/>
    <property type="match status" value="1"/>
</dbReference>
<dbReference type="EMBL" id="PRFC01000120">
    <property type="protein sequence ID" value="PWV06093.1"/>
    <property type="molecule type" value="Genomic_DNA"/>
</dbReference>
<dbReference type="VEuPathDB" id="TriTrypDB:TCSYLVIO_005324"/>
<dbReference type="VEuPathDB" id="TriTrypDB:TcYC6_0050010"/>
<dbReference type="SUPFAM" id="SSF53474">
    <property type="entry name" value="alpha/beta-Hydrolases"/>
    <property type="match status" value="1"/>
</dbReference>
<dbReference type="VEuPathDB" id="TriTrypDB:Tc_MARK_2737"/>
<sequence>MALNSMRKFTPFSVSVLLHIFILLAYFPSLAALAADPPIPVWSRYGCNAGFNFCSNVTTKESWSEDGNNIYLFLDALVYEDDIEKANTTVWYVGENFDDSWASDLRREAFDVVRFSFRGSEFAHPQITCRPDQYAKNHCMPSVECAEEVRRSGLNMMHYSTEETAKDLIWVIKQLGKGKLNIIVAEGLGSVVVQRALEMEDQLKNVSVVMAGFTHPQYFDIFQSINGYDAVLQRVLALCEGDKTLLCVSRVGALEGLWNRFVNVMRAAEANTLKCNKLLNWSADAKEMHTEYRSIVAALLKKPQNPLMLSDWKLLQLIPSFIYRLQRCEARDQQALTQLREFVGSTERNRCPLFVAQRYNWLLNEMVLTHPPAPPKDLMEAASMERLVMPSMLLLQQLYDTYKAFPKYNATKISVARTRVPLLLLPSDIDPLFSLGMAAQASIIYGATIRRLPHQSNLPVANSASNCIKANLIHYRSRFEWADAAQCNLDNIYHLNFTAFDAYDFYGVTDAWEFTTPNMAEPPVNNSATNSTSPPCEGANEGSSRAMGFITVLFVLTLLGLFGMTYLYWTKARSLKFSDDFYSNLNH</sequence>
<reference evidence="3 4" key="1">
    <citation type="journal article" date="2018" name="Microb. Genom.">
        <title>Expanding an expanded genome: long-read sequencing of Trypanosoma cruzi.</title>
        <authorList>
            <person name="Berna L."/>
            <person name="Rodriguez M."/>
            <person name="Chiribao M.L."/>
            <person name="Parodi-Talice A."/>
            <person name="Pita S."/>
            <person name="Rijo G."/>
            <person name="Alvarez-Valin F."/>
            <person name="Robello C."/>
        </authorList>
    </citation>
    <scope>NUCLEOTIDE SEQUENCE [LARGE SCALE GENOMIC DNA]</scope>
    <source>
        <strain evidence="3 4">TCC</strain>
    </source>
</reference>
<dbReference type="VEuPathDB" id="TriTrypDB:TcCL_NonESM01852"/>
<gene>
    <name evidence="3" type="ORF">C3747_120g85</name>
</gene>
<organism evidence="3 4">
    <name type="scientific">Trypanosoma cruzi</name>
    <dbReference type="NCBI Taxonomy" id="5693"/>
    <lineage>
        <taxon>Eukaryota</taxon>
        <taxon>Discoba</taxon>
        <taxon>Euglenozoa</taxon>
        <taxon>Kinetoplastea</taxon>
        <taxon>Metakinetoplastina</taxon>
        <taxon>Trypanosomatida</taxon>
        <taxon>Trypanosomatidae</taxon>
        <taxon>Trypanosoma</taxon>
        <taxon>Schizotrypanum</taxon>
    </lineage>
</organism>
<dbReference type="VEuPathDB" id="TriTrypDB:TcBrA4_0035970"/>
<dbReference type="VEuPathDB" id="TriTrypDB:TcCLB.507089.170"/>
<dbReference type="VEuPathDB" id="TriTrypDB:TCDM_02700"/>
<dbReference type="VEuPathDB" id="TriTrypDB:C3747_120g85"/>
<proteinExistence type="predicted"/>
<dbReference type="VEuPathDB" id="TriTrypDB:C4B63_20g186"/>
<feature type="chain" id="PRO_5030058822" description="AB hydrolase-1 domain-containing protein" evidence="2">
    <location>
        <begin position="33"/>
        <end position="587"/>
    </location>
</feature>
<dbReference type="InterPro" id="IPR029058">
    <property type="entry name" value="AB_hydrolase_fold"/>
</dbReference>
<dbReference type="OrthoDB" id="425534at2759"/>
<dbReference type="VEuPathDB" id="TriTrypDB:ECC02_003987"/>
<keyword evidence="1" id="KW-1133">Transmembrane helix</keyword>
<keyword evidence="1" id="KW-0472">Membrane</keyword>
<dbReference type="VEuPathDB" id="TriTrypDB:BCY84_01521"/>
<feature type="transmembrane region" description="Helical" evidence="1">
    <location>
        <begin position="546"/>
        <end position="569"/>
    </location>
</feature>
<evidence type="ECO:0000313" key="4">
    <source>
        <dbReference type="Proteomes" id="UP000246078"/>
    </source>
</evidence>
<evidence type="ECO:0008006" key="5">
    <source>
        <dbReference type="Google" id="ProtNLM"/>
    </source>
</evidence>
<dbReference type="VEuPathDB" id="TriTrypDB:TcG_00046"/>
<feature type="signal peptide" evidence="2">
    <location>
        <begin position="1"/>
        <end position="32"/>
    </location>
</feature>
<dbReference type="Proteomes" id="UP000246078">
    <property type="component" value="Unassembled WGS sequence"/>
</dbReference>
<dbReference type="VEuPathDB" id="TriTrypDB:C4B63_20g187"/>
<dbReference type="AlphaFoldDB" id="A0A2V2WE64"/>
<evidence type="ECO:0000313" key="3">
    <source>
        <dbReference type="EMBL" id="PWV06093.1"/>
    </source>
</evidence>
<comment type="caution">
    <text evidence="3">The sequence shown here is derived from an EMBL/GenBank/DDBJ whole genome shotgun (WGS) entry which is preliminary data.</text>
</comment>
<evidence type="ECO:0000256" key="2">
    <source>
        <dbReference type="SAM" id="SignalP"/>
    </source>
</evidence>
<accession>A0A2V2WE64</accession>
<keyword evidence="2" id="KW-0732">Signal</keyword>
<keyword evidence="1" id="KW-0812">Transmembrane</keyword>
<protein>
    <recommendedName>
        <fullName evidence="5">AB hydrolase-1 domain-containing protein</fullName>
    </recommendedName>
</protein>